<name>A0A1Y2AGG1_9FUNG</name>
<gene>
    <name evidence="2" type="ORF">LY90DRAFT_516037</name>
</gene>
<comment type="caution">
    <text evidence="2">The sequence shown here is derived from an EMBL/GenBank/DDBJ whole genome shotgun (WGS) entry which is preliminary data.</text>
</comment>
<feature type="compositionally biased region" description="Basic and acidic residues" evidence="1">
    <location>
        <begin position="291"/>
        <end position="300"/>
    </location>
</feature>
<dbReference type="Proteomes" id="UP000193920">
    <property type="component" value="Unassembled WGS sequence"/>
</dbReference>
<sequence length="408" mass="45842">MIIEKLRSENTYLKNATSFIFTPTKGAQTPVNPELINEPVQTVPSNGINENMLSEIMNSNSAPLCSEIISSGSNNEVLASLNNSTNNSLYNVVGPMQKENIVIPRSTNPEVMQNPLTTPLTNQPIDQNSLLAMTMLNNAPSTSFENIQPSTIAAPTTIQNIDNNLYALNGLELNNNINHNLSKPIISGSMNYRTEAVKEKSQPITDELFNNMIQMLHKQQQPNIDGGDEDDMFINQLNQNARVLYTNTVTGIPSPTSTIVYGKEKTSTQENNSVEIKQRTIEDSDSSSNLREIKNEDKRSNSTHSTLQFPAEQKPTKLNIPYSVFPRVTQETVDGFINDNKLSEEEIECLCSELKNKATCKEKLRYISQNIELKGWNIDAWERGKLKFIEEAKKKEKENEQIKQENIE</sequence>
<evidence type="ECO:0000313" key="2">
    <source>
        <dbReference type="EMBL" id="ORY21544.1"/>
    </source>
</evidence>
<feature type="region of interest" description="Disordered" evidence="1">
    <location>
        <begin position="255"/>
        <end position="313"/>
    </location>
</feature>
<evidence type="ECO:0000313" key="3">
    <source>
        <dbReference type="Proteomes" id="UP000193920"/>
    </source>
</evidence>
<dbReference type="EMBL" id="MCOG01000263">
    <property type="protein sequence ID" value="ORY21544.1"/>
    <property type="molecule type" value="Genomic_DNA"/>
</dbReference>
<organism evidence="2 3">
    <name type="scientific">Neocallimastix californiae</name>
    <dbReference type="NCBI Taxonomy" id="1754190"/>
    <lineage>
        <taxon>Eukaryota</taxon>
        <taxon>Fungi</taxon>
        <taxon>Fungi incertae sedis</taxon>
        <taxon>Chytridiomycota</taxon>
        <taxon>Chytridiomycota incertae sedis</taxon>
        <taxon>Neocallimastigomycetes</taxon>
        <taxon>Neocallimastigales</taxon>
        <taxon>Neocallimastigaceae</taxon>
        <taxon>Neocallimastix</taxon>
    </lineage>
</organism>
<dbReference type="AlphaFoldDB" id="A0A1Y2AGG1"/>
<dbReference type="OrthoDB" id="10601213at2759"/>
<protein>
    <submittedName>
        <fullName evidence="2">Uncharacterized protein</fullName>
    </submittedName>
</protein>
<proteinExistence type="predicted"/>
<keyword evidence="3" id="KW-1185">Reference proteome</keyword>
<reference evidence="2 3" key="1">
    <citation type="submission" date="2016-08" db="EMBL/GenBank/DDBJ databases">
        <title>A Parts List for Fungal Cellulosomes Revealed by Comparative Genomics.</title>
        <authorList>
            <consortium name="DOE Joint Genome Institute"/>
            <person name="Haitjema C.H."/>
            <person name="Gilmore S.P."/>
            <person name="Henske J.K."/>
            <person name="Solomon K.V."/>
            <person name="De Groot R."/>
            <person name="Kuo A."/>
            <person name="Mondo S.J."/>
            <person name="Salamov A.A."/>
            <person name="Labutti K."/>
            <person name="Zhao Z."/>
            <person name="Chiniquy J."/>
            <person name="Barry K."/>
            <person name="Brewer H.M."/>
            <person name="Purvine S.O."/>
            <person name="Wright A.T."/>
            <person name="Boxma B."/>
            <person name="Van Alen T."/>
            <person name="Hackstein J.H."/>
            <person name="Baker S.E."/>
            <person name="Grigoriev I.V."/>
            <person name="O'Malley M.A."/>
        </authorList>
    </citation>
    <scope>NUCLEOTIDE SEQUENCE [LARGE SCALE GENOMIC DNA]</scope>
    <source>
        <strain evidence="2 3">G1</strain>
    </source>
</reference>
<evidence type="ECO:0000256" key="1">
    <source>
        <dbReference type="SAM" id="MobiDB-lite"/>
    </source>
</evidence>
<accession>A0A1Y2AGG1</accession>